<feature type="domain" description="CRAL-TRIO" evidence="1">
    <location>
        <begin position="114"/>
        <end position="282"/>
    </location>
</feature>
<evidence type="ECO:0000259" key="1">
    <source>
        <dbReference type="PROSITE" id="PS50191"/>
    </source>
</evidence>
<dbReference type="AlphaFoldDB" id="A0A166PPN4"/>
<dbReference type="PANTHER" id="PTHR45657:SF3">
    <property type="entry name" value="TRANSPORTER, PUTATIVE (AFU_ORTHOLOGUE AFUA_5G09260)-RELATED"/>
    <property type="match status" value="1"/>
</dbReference>
<dbReference type="Gene3D" id="3.40.525.10">
    <property type="entry name" value="CRAL-TRIO lipid binding domain"/>
    <property type="match status" value="1"/>
</dbReference>
<reference evidence="2 3" key="1">
    <citation type="journal article" date="2016" name="Mol. Biol. Evol.">
        <title>Comparative Genomics of Early-Diverging Mushroom-Forming Fungi Provides Insights into the Origins of Lignocellulose Decay Capabilities.</title>
        <authorList>
            <person name="Nagy L.G."/>
            <person name="Riley R."/>
            <person name="Tritt A."/>
            <person name="Adam C."/>
            <person name="Daum C."/>
            <person name="Floudas D."/>
            <person name="Sun H."/>
            <person name="Yadav J.S."/>
            <person name="Pangilinan J."/>
            <person name="Larsson K.H."/>
            <person name="Matsuura K."/>
            <person name="Barry K."/>
            <person name="Labutti K."/>
            <person name="Kuo R."/>
            <person name="Ohm R.A."/>
            <person name="Bhattacharya S.S."/>
            <person name="Shirouzu T."/>
            <person name="Yoshinaga Y."/>
            <person name="Martin F.M."/>
            <person name="Grigoriev I.V."/>
            <person name="Hibbett D.S."/>
        </authorList>
    </citation>
    <scope>NUCLEOTIDE SEQUENCE [LARGE SCALE GENOMIC DNA]</scope>
    <source>
        <strain evidence="2 3">CBS 109695</strain>
    </source>
</reference>
<dbReference type="InterPro" id="IPR051026">
    <property type="entry name" value="PI/PC_transfer"/>
</dbReference>
<evidence type="ECO:0000313" key="3">
    <source>
        <dbReference type="Proteomes" id="UP000076532"/>
    </source>
</evidence>
<dbReference type="SUPFAM" id="SSF52087">
    <property type="entry name" value="CRAL/TRIO domain"/>
    <property type="match status" value="1"/>
</dbReference>
<evidence type="ECO:0000313" key="2">
    <source>
        <dbReference type="EMBL" id="KZP26312.1"/>
    </source>
</evidence>
<proteinExistence type="predicted"/>
<dbReference type="Pfam" id="PF03765">
    <property type="entry name" value="CRAL_TRIO_N"/>
    <property type="match status" value="1"/>
</dbReference>
<dbReference type="InterPro" id="IPR036273">
    <property type="entry name" value="CRAL/TRIO_N_dom_sf"/>
</dbReference>
<sequence>MSKNDHVLLQQTTAQNLFAGHLGHLTPAQQDAFTKFKENLAAAGLYSPATSTASASHDEPTLLRFLRARRFDPLKAQKQFSDTAKWRKLHDVDNVYANFDIEEFEGCRRYYPRWTGRRDKQGLPVYVYRIASLAGPVQNDLEAISPERRYQRIVALHETMVGFVLPLCSHLPHASEPTPVSQVTTLIDLQSVSFSAMWSLRGHLQQASTLATANYPETLSTIAVVNSPSFFPTIWGWIKGWFDEGTRNKIHVLGKDPGPTLRSLIDPKDLPKAYGGELEWEYGDEPSLDEAATEAIGEVPRGPSFFVDGAVIKPQKSVKTVETEISPV</sequence>
<dbReference type="InterPro" id="IPR001251">
    <property type="entry name" value="CRAL-TRIO_dom"/>
</dbReference>
<keyword evidence="3" id="KW-1185">Reference proteome</keyword>
<name>A0A166PPN4_9AGAM</name>
<dbReference type="Gene3D" id="1.10.8.20">
    <property type="entry name" value="N-terminal domain of phosphatidylinositol transfer protein sec14p"/>
    <property type="match status" value="1"/>
</dbReference>
<dbReference type="Proteomes" id="UP000076532">
    <property type="component" value="Unassembled WGS sequence"/>
</dbReference>
<gene>
    <name evidence="2" type="ORF">FIBSPDRAFT_782207</name>
</gene>
<protein>
    <submittedName>
        <fullName evidence="2">CRAL/TRIO domain-containing protein</fullName>
    </submittedName>
</protein>
<dbReference type="PANTHER" id="PTHR45657">
    <property type="entry name" value="CRAL-TRIO DOMAIN-CONTAINING PROTEIN YKL091C-RELATED"/>
    <property type="match status" value="1"/>
</dbReference>
<dbReference type="SMART" id="SM01100">
    <property type="entry name" value="CRAL_TRIO_N"/>
    <property type="match status" value="1"/>
</dbReference>
<dbReference type="InterPro" id="IPR036865">
    <property type="entry name" value="CRAL-TRIO_dom_sf"/>
</dbReference>
<dbReference type="PROSITE" id="PS50191">
    <property type="entry name" value="CRAL_TRIO"/>
    <property type="match status" value="1"/>
</dbReference>
<accession>A0A166PPN4</accession>
<organism evidence="2 3">
    <name type="scientific">Athelia psychrophila</name>
    <dbReference type="NCBI Taxonomy" id="1759441"/>
    <lineage>
        <taxon>Eukaryota</taxon>
        <taxon>Fungi</taxon>
        <taxon>Dikarya</taxon>
        <taxon>Basidiomycota</taxon>
        <taxon>Agaricomycotina</taxon>
        <taxon>Agaricomycetes</taxon>
        <taxon>Agaricomycetidae</taxon>
        <taxon>Atheliales</taxon>
        <taxon>Atheliaceae</taxon>
        <taxon>Athelia</taxon>
    </lineage>
</organism>
<dbReference type="CDD" id="cd00170">
    <property type="entry name" value="SEC14"/>
    <property type="match status" value="1"/>
</dbReference>
<dbReference type="Pfam" id="PF00650">
    <property type="entry name" value="CRAL_TRIO"/>
    <property type="match status" value="1"/>
</dbReference>
<dbReference type="InterPro" id="IPR011074">
    <property type="entry name" value="CRAL/TRIO_N_dom"/>
</dbReference>
<dbReference type="EMBL" id="KV417515">
    <property type="protein sequence ID" value="KZP26312.1"/>
    <property type="molecule type" value="Genomic_DNA"/>
</dbReference>
<dbReference type="SMART" id="SM00516">
    <property type="entry name" value="SEC14"/>
    <property type="match status" value="1"/>
</dbReference>
<dbReference type="OrthoDB" id="30289at2759"/>
<dbReference type="SUPFAM" id="SSF46938">
    <property type="entry name" value="CRAL/TRIO N-terminal domain"/>
    <property type="match status" value="1"/>
</dbReference>
<dbReference type="STRING" id="436010.A0A166PPN4"/>